<gene>
    <name evidence="2" type="ORF">AVEN_180093_1</name>
</gene>
<comment type="caution">
    <text evidence="2">The sequence shown here is derived from an EMBL/GenBank/DDBJ whole genome shotgun (WGS) entry which is preliminary data.</text>
</comment>
<dbReference type="AlphaFoldDB" id="A0A4Y2Q7M5"/>
<protein>
    <submittedName>
        <fullName evidence="2">Uncharacterized protein</fullName>
    </submittedName>
</protein>
<evidence type="ECO:0000313" key="3">
    <source>
        <dbReference type="Proteomes" id="UP000499080"/>
    </source>
</evidence>
<evidence type="ECO:0000313" key="2">
    <source>
        <dbReference type="EMBL" id="GBN58900.1"/>
    </source>
</evidence>
<reference evidence="2 3" key="1">
    <citation type="journal article" date="2019" name="Sci. Rep.">
        <title>Orb-weaving spider Araneus ventricosus genome elucidates the spidroin gene catalogue.</title>
        <authorList>
            <person name="Kono N."/>
            <person name="Nakamura H."/>
            <person name="Ohtoshi R."/>
            <person name="Moran D.A.P."/>
            <person name="Shinohara A."/>
            <person name="Yoshida Y."/>
            <person name="Fujiwara M."/>
            <person name="Mori M."/>
            <person name="Tomita M."/>
            <person name="Arakawa K."/>
        </authorList>
    </citation>
    <scope>NUCLEOTIDE SEQUENCE [LARGE SCALE GENOMIC DNA]</scope>
</reference>
<keyword evidence="1" id="KW-0732">Signal</keyword>
<evidence type="ECO:0000256" key="1">
    <source>
        <dbReference type="SAM" id="SignalP"/>
    </source>
</evidence>
<keyword evidence="3" id="KW-1185">Reference proteome</keyword>
<sequence>MLFQIAILVCSKVALQICKLATNLTQQESKLETSYRKRVSHHASNSLQTIAKTEYEDNLGFEPATPHILKLSSLLLQPATQRGENRLR</sequence>
<dbReference type="Proteomes" id="UP000499080">
    <property type="component" value="Unassembled WGS sequence"/>
</dbReference>
<feature type="chain" id="PRO_5021351069" evidence="1">
    <location>
        <begin position="17"/>
        <end position="88"/>
    </location>
</feature>
<accession>A0A4Y2Q7M5</accession>
<organism evidence="2 3">
    <name type="scientific">Araneus ventricosus</name>
    <name type="common">Orbweaver spider</name>
    <name type="synonym">Epeira ventricosa</name>
    <dbReference type="NCBI Taxonomy" id="182803"/>
    <lineage>
        <taxon>Eukaryota</taxon>
        <taxon>Metazoa</taxon>
        <taxon>Ecdysozoa</taxon>
        <taxon>Arthropoda</taxon>
        <taxon>Chelicerata</taxon>
        <taxon>Arachnida</taxon>
        <taxon>Araneae</taxon>
        <taxon>Araneomorphae</taxon>
        <taxon>Entelegynae</taxon>
        <taxon>Araneoidea</taxon>
        <taxon>Araneidae</taxon>
        <taxon>Araneus</taxon>
    </lineage>
</organism>
<feature type="signal peptide" evidence="1">
    <location>
        <begin position="1"/>
        <end position="16"/>
    </location>
</feature>
<name>A0A4Y2Q7M5_ARAVE</name>
<dbReference type="EMBL" id="BGPR01013020">
    <property type="protein sequence ID" value="GBN58900.1"/>
    <property type="molecule type" value="Genomic_DNA"/>
</dbReference>
<proteinExistence type="predicted"/>